<dbReference type="InterPro" id="IPR006179">
    <property type="entry name" value="5_nucleotidase/apyrase"/>
</dbReference>
<evidence type="ECO:0000313" key="1">
    <source>
        <dbReference type="EMBL" id="AXA35862.1"/>
    </source>
</evidence>
<organism evidence="1 2">
    <name type="scientific">Sumerlaea chitinivorans</name>
    <dbReference type="NCBI Taxonomy" id="2250252"/>
    <lineage>
        <taxon>Bacteria</taxon>
        <taxon>Candidatus Sumerlaeota</taxon>
        <taxon>Candidatus Sumerlaeia</taxon>
        <taxon>Candidatus Sumerlaeales</taxon>
        <taxon>Candidatus Sumerlaeaceae</taxon>
        <taxon>Candidatus Sumerlaea</taxon>
    </lineage>
</organism>
<dbReference type="GO" id="GO:0016787">
    <property type="term" value="F:hydrolase activity"/>
    <property type="evidence" value="ECO:0007669"/>
    <property type="project" value="InterPro"/>
</dbReference>
<dbReference type="InterPro" id="IPR029052">
    <property type="entry name" value="Metallo-depent_PP-like"/>
</dbReference>
<dbReference type="SUPFAM" id="SSF56300">
    <property type="entry name" value="Metallo-dependent phosphatases"/>
    <property type="match status" value="1"/>
</dbReference>
<dbReference type="KEGG" id="schv:BRCON_1085"/>
<dbReference type="Gene3D" id="3.60.21.10">
    <property type="match status" value="1"/>
</dbReference>
<reference evidence="1 2" key="1">
    <citation type="submission" date="2018-05" db="EMBL/GenBank/DDBJ databases">
        <title>A metagenomic window into the 2 km-deep terrestrial subsurface aquifer revealed taxonomically and functionally diverse microbial community comprising novel uncultured bacterial lineages.</title>
        <authorList>
            <person name="Kadnikov V.V."/>
            <person name="Mardanov A.V."/>
            <person name="Beletsky A.V."/>
            <person name="Banks D."/>
            <person name="Pimenov N.V."/>
            <person name="Frank Y.A."/>
            <person name="Karnachuk O.V."/>
            <person name="Ravin N.V."/>
        </authorList>
    </citation>
    <scope>NUCLEOTIDE SEQUENCE [LARGE SCALE GENOMIC DNA]</scope>
    <source>
        <strain evidence="1">BY</strain>
    </source>
</reference>
<sequence>MLGRWKLADKPARRVGAWFMGVFVLFCVGGALAQVAGTAAVSETPNPLLGQEKRLEAPLKAGRATSGPLVARPARRMSTPPLVRRTFSTTEIMEMRRRAGLTTRPRQTSISSETLAQMRARQASQRKPTQFAARPTTVSMEVLLAHLRPTSAPQSMERAFSLLHSSNRRSSLEPCSCPAHPLGGIDREAKIAKLIAEGGQPQLKVDAGGYLRVPANEPSKIGVRYIAEALAKMQVDAVNVGTTDLSSGLNFLQDLQTSFSLPFVSANVRTQNGKLAFPAYRVSKLKLMNGKKVSVAIVGVTKPVDGRIPTAPQPDYEITDPVAALKETLPKAKKESDLIILLAYYTREDVPALLEKLGDTAKSIAIVVCGEFTAGKAKDYYMNNAQRVGNTWVLTGGFEGRQIGHAIVEVEDGKIVSIAPKLIEIEMFVPQDPDFTPYLTKFRSELDAFIGAFRSKQ</sequence>
<protein>
    <submittedName>
        <fullName evidence="1">Peptidoglycan-binding LysM:Metallophosphoesterase:5'-Nucleotidase-like</fullName>
    </submittedName>
</protein>
<gene>
    <name evidence="1" type="ORF">BRCON_1085</name>
</gene>
<dbReference type="GO" id="GO:0009166">
    <property type="term" value="P:nucleotide catabolic process"/>
    <property type="evidence" value="ECO:0007669"/>
    <property type="project" value="InterPro"/>
</dbReference>
<proteinExistence type="predicted"/>
<dbReference type="EMBL" id="CP030759">
    <property type="protein sequence ID" value="AXA35862.1"/>
    <property type="molecule type" value="Genomic_DNA"/>
</dbReference>
<accession>A0A2Z4Y567</accession>
<dbReference type="AlphaFoldDB" id="A0A2Z4Y567"/>
<dbReference type="PANTHER" id="PTHR11575">
    <property type="entry name" value="5'-NUCLEOTIDASE-RELATED"/>
    <property type="match status" value="1"/>
</dbReference>
<dbReference type="PANTHER" id="PTHR11575:SF24">
    <property type="entry name" value="5'-NUCLEOTIDASE"/>
    <property type="match status" value="1"/>
</dbReference>
<dbReference type="Proteomes" id="UP000262583">
    <property type="component" value="Chromosome"/>
</dbReference>
<name>A0A2Z4Y567_SUMC1</name>
<evidence type="ECO:0000313" key="2">
    <source>
        <dbReference type="Proteomes" id="UP000262583"/>
    </source>
</evidence>